<sequence length="75" mass="8340">MNSLSNPESALGEIIRRERAARSMSQEQLAFESDLHRTYIGSVERGERNISLRNIVAIAKALHVSASYLLAEAKL</sequence>
<dbReference type="CDD" id="cd00093">
    <property type="entry name" value="HTH_XRE"/>
    <property type="match status" value="1"/>
</dbReference>
<dbReference type="SUPFAM" id="SSF47413">
    <property type="entry name" value="lambda repressor-like DNA-binding domains"/>
    <property type="match status" value="1"/>
</dbReference>
<dbReference type="Gene3D" id="1.10.260.40">
    <property type="entry name" value="lambda repressor-like DNA-binding domains"/>
    <property type="match status" value="1"/>
</dbReference>
<dbReference type="PANTHER" id="PTHR46797">
    <property type="entry name" value="HTH-TYPE TRANSCRIPTIONAL REGULATOR"/>
    <property type="match status" value="1"/>
</dbReference>
<evidence type="ECO:0000256" key="3">
    <source>
        <dbReference type="ARBA" id="ARBA00023163"/>
    </source>
</evidence>
<dbReference type="PANTHER" id="PTHR46797:SF23">
    <property type="entry name" value="HTH-TYPE TRANSCRIPTIONAL REGULATOR SUTR"/>
    <property type="match status" value="1"/>
</dbReference>
<keyword evidence="3" id="KW-0804">Transcription</keyword>
<name>A0AAD0UCE8_9BURK</name>
<dbReference type="InterPro" id="IPR001387">
    <property type="entry name" value="Cro/C1-type_HTH"/>
</dbReference>
<gene>
    <name evidence="5" type="ORF">RC54_09650</name>
</gene>
<accession>A0AAD0UCE8</accession>
<evidence type="ECO:0000256" key="1">
    <source>
        <dbReference type="ARBA" id="ARBA00023015"/>
    </source>
</evidence>
<dbReference type="AlphaFoldDB" id="A0AAD0UCE8"/>
<dbReference type="InterPro" id="IPR050807">
    <property type="entry name" value="TransReg_Diox_bact_type"/>
</dbReference>
<dbReference type="Proteomes" id="UP000269199">
    <property type="component" value="Chromosome"/>
</dbReference>
<reference evidence="5 6" key="1">
    <citation type="submission" date="2017-11" db="EMBL/GenBank/DDBJ databases">
        <title>Complete genome sequence of Herbaspirillum rubrisubalbicans DSM 11543.</title>
        <authorList>
            <person name="Chen M."/>
            <person name="An Q."/>
        </authorList>
    </citation>
    <scope>NUCLEOTIDE SEQUENCE [LARGE SCALE GENOMIC DNA]</scope>
    <source>
        <strain evidence="5 6">DSM 11543</strain>
    </source>
</reference>
<dbReference type="InterPro" id="IPR010982">
    <property type="entry name" value="Lambda_DNA-bd_dom_sf"/>
</dbReference>
<dbReference type="GO" id="GO:0005829">
    <property type="term" value="C:cytosol"/>
    <property type="evidence" value="ECO:0007669"/>
    <property type="project" value="TreeGrafter"/>
</dbReference>
<feature type="domain" description="HTH cro/C1-type" evidence="4">
    <location>
        <begin position="15"/>
        <end position="69"/>
    </location>
</feature>
<evidence type="ECO:0000259" key="4">
    <source>
        <dbReference type="PROSITE" id="PS50943"/>
    </source>
</evidence>
<evidence type="ECO:0000256" key="2">
    <source>
        <dbReference type="ARBA" id="ARBA00023125"/>
    </source>
</evidence>
<proteinExistence type="predicted"/>
<evidence type="ECO:0000313" key="5">
    <source>
        <dbReference type="EMBL" id="AYR26955.1"/>
    </source>
</evidence>
<protein>
    <submittedName>
        <fullName evidence="5">XRE family transcriptional regulator</fullName>
    </submittedName>
</protein>
<dbReference type="Pfam" id="PF01381">
    <property type="entry name" value="HTH_3"/>
    <property type="match status" value="1"/>
</dbReference>
<dbReference type="PROSITE" id="PS50943">
    <property type="entry name" value="HTH_CROC1"/>
    <property type="match status" value="1"/>
</dbReference>
<dbReference type="GO" id="GO:0003677">
    <property type="term" value="F:DNA binding"/>
    <property type="evidence" value="ECO:0007669"/>
    <property type="project" value="UniProtKB-KW"/>
</dbReference>
<dbReference type="EMBL" id="CP024996">
    <property type="protein sequence ID" value="AYR26955.1"/>
    <property type="molecule type" value="Genomic_DNA"/>
</dbReference>
<dbReference type="RefSeq" id="WP_082803064.1">
    <property type="nucleotide sequence ID" value="NZ_CP024996.1"/>
</dbReference>
<keyword evidence="2" id="KW-0238">DNA-binding</keyword>
<dbReference type="SMART" id="SM00530">
    <property type="entry name" value="HTH_XRE"/>
    <property type="match status" value="1"/>
</dbReference>
<organism evidence="5 6">
    <name type="scientific">Herbaspirillum rubrisubalbicans</name>
    <dbReference type="NCBI Taxonomy" id="80842"/>
    <lineage>
        <taxon>Bacteria</taxon>
        <taxon>Pseudomonadati</taxon>
        <taxon>Pseudomonadota</taxon>
        <taxon>Betaproteobacteria</taxon>
        <taxon>Burkholderiales</taxon>
        <taxon>Oxalobacteraceae</taxon>
        <taxon>Herbaspirillum</taxon>
    </lineage>
</organism>
<dbReference type="GO" id="GO:0003700">
    <property type="term" value="F:DNA-binding transcription factor activity"/>
    <property type="evidence" value="ECO:0007669"/>
    <property type="project" value="TreeGrafter"/>
</dbReference>
<evidence type="ECO:0000313" key="6">
    <source>
        <dbReference type="Proteomes" id="UP000269199"/>
    </source>
</evidence>
<keyword evidence="1" id="KW-0805">Transcription regulation</keyword>